<dbReference type="PRINTS" id="PR01911">
    <property type="entry name" value="PFDSPHPHTASE"/>
</dbReference>
<evidence type="ECO:0000256" key="2">
    <source>
        <dbReference type="ARBA" id="ARBA00022801"/>
    </source>
</evidence>
<organism evidence="9 10">
    <name type="scientific">Capsella rubella</name>
    <dbReference type="NCBI Taxonomy" id="81985"/>
    <lineage>
        <taxon>Eukaryota</taxon>
        <taxon>Viridiplantae</taxon>
        <taxon>Streptophyta</taxon>
        <taxon>Embryophyta</taxon>
        <taxon>Tracheophyta</taxon>
        <taxon>Spermatophyta</taxon>
        <taxon>Magnoliopsida</taxon>
        <taxon>eudicotyledons</taxon>
        <taxon>Gunneridae</taxon>
        <taxon>Pentapetalae</taxon>
        <taxon>rosids</taxon>
        <taxon>malvids</taxon>
        <taxon>Brassicales</taxon>
        <taxon>Brassicaceae</taxon>
        <taxon>Camelineae</taxon>
        <taxon>Capsella</taxon>
    </lineage>
</organism>
<comment type="similarity">
    <text evidence="3">Belongs to the protein-tyrosine phosphatase family. Atypical dual-specificity phosphatase Siw14-like subfamily.</text>
</comment>
<reference evidence="10" key="1">
    <citation type="journal article" date="2013" name="Nat. Genet.">
        <title>The Capsella rubella genome and the genomic consequences of rapid mating system evolution.</title>
        <authorList>
            <person name="Slotte T."/>
            <person name="Hazzouri K.M."/>
            <person name="Agren J.A."/>
            <person name="Koenig D."/>
            <person name="Maumus F."/>
            <person name="Guo Y.L."/>
            <person name="Steige K."/>
            <person name="Platts A.E."/>
            <person name="Escobar J.S."/>
            <person name="Newman L.K."/>
            <person name="Wang W."/>
            <person name="Mandakova T."/>
            <person name="Vello E."/>
            <person name="Smith L.M."/>
            <person name="Henz S.R."/>
            <person name="Steffen J."/>
            <person name="Takuno S."/>
            <person name="Brandvain Y."/>
            <person name="Coop G."/>
            <person name="Andolfatto P."/>
            <person name="Hu T.T."/>
            <person name="Blanchette M."/>
            <person name="Clark R.M."/>
            <person name="Quesneville H."/>
            <person name="Nordborg M."/>
            <person name="Gaut B.S."/>
            <person name="Lysak M.A."/>
            <person name="Jenkins J."/>
            <person name="Grimwood J."/>
            <person name="Chapman J."/>
            <person name="Prochnik S."/>
            <person name="Shu S."/>
            <person name="Rokhsar D."/>
            <person name="Schmutz J."/>
            <person name="Weigel D."/>
            <person name="Wright S.I."/>
        </authorList>
    </citation>
    <scope>NUCLEOTIDE SEQUENCE [LARGE SCALE GENOMIC DNA]</scope>
    <source>
        <strain evidence="10">cv. Monte Gargano</strain>
    </source>
</reference>
<dbReference type="Gene3D" id="3.90.190.10">
    <property type="entry name" value="Protein tyrosine phosphatase superfamily"/>
    <property type="match status" value="1"/>
</dbReference>
<sequence length="280" mass="32157">RRYVTTISITRLHTPLSPLLKIQPFLRFPNSEMKLVEKMMTTEENENGEDVCRTIEVSGVDRNGFQSPDVEADDTFRAISGEELNLIPPLNFSMVDNGIFRSGFPDSANFSFLQTLGLRSIIYLCPEPYPETNLQFLKSNGIRLFQFGIEGNKCVPDLDNEIWLHLWSSKHHKEGPLTNGLSETLEPFVNIPDHKIRMALKLLLDEKNHPLLIHCKRGKHRTGCLVGCYRKLQKWCLTSIFDEYQRFAAAKARVSDQRFMETFDVSSFNHIPLSFSCSTR</sequence>
<dbReference type="PANTHER" id="PTHR31126">
    <property type="entry name" value="TYROSINE-PROTEIN PHOSPHATASE"/>
    <property type="match status" value="1"/>
</dbReference>
<dbReference type="CDD" id="cd14528">
    <property type="entry name" value="PFA-DSP_Siw14"/>
    <property type="match status" value="1"/>
</dbReference>
<evidence type="ECO:0000256" key="6">
    <source>
        <dbReference type="ARBA" id="ARBA00047927"/>
    </source>
</evidence>
<keyword evidence="10" id="KW-1185">Reference proteome</keyword>
<evidence type="ECO:0000256" key="1">
    <source>
        <dbReference type="ARBA" id="ARBA00012527"/>
    </source>
</evidence>
<dbReference type="eggNOG" id="KOG1572">
    <property type="taxonomic scope" value="Eukaryota"/>
</dbReference>
<dbReference type="GO" id="GO:0052847">
    <property type="term" value="F:inositol-1,5-bisdiphosphate-2,3,4,6-tetrakisphosphate 5-diphosphatase activity"/>
    <property type="evidence" value="ECO:0007669"/>
    <property type="project" value="UniProtKB-ARBA"/>
</dbReference>
<dbReference type="InterPro" id="IPR016130">
    <property type="entry name" value="Tyr_Pase_AS"/>
</dbReference>
<dbReference type="EC" id="3.6.1.52" evidence="1"/>
<evidence type="ECO:0000259" key="8">
    <source>
        <dbReference type="PROSITE" id="PS50054"/>
    </source>
</evidence>
<name>R0GM35_9BRAS</name>
<dbReference type="GO" id="GO:0005737">
    <property type="term" value="C:cytoplasm"/>
    <property type="evidence" value="ECO:0007669"/>
    <property type="project" value="TreeGrafter"/>
</dbReference>
<evidence type="ECO:0000256" key="7">
    <source>
        <dbReference type="ARBA" id="ARBA00048424"/>
    </source>
</evidence>
<comment type="catalytic activity">
    <reaction evidence="5">
        <text>3,5-bis(diphospho)-1D-myo-inositol 1,2,4,6-tetrakisphosphate + H2O = 3-diphospho-1D-myo-inositol 1,2,4,5,6-pentakisphosphate + phosphate + 2 H(+)</text>
        <dbReference type="Rhea" id="RHEA:56312"/>
        <dbReference type="ChEBI" id="CHEBI:15377"/>
        <dbReference type="ChEBI" id="CHEBI:15378"/>
        <dbReference type="ChEBI" id="CHEBI:43474"/>
        <dbReference type="ChEBI" id="CHEBI:140372"/>
        <dbReference type="ChEBI" id="CHEBI:140374"/>
        <dbReference type="EC" id="3.6.1.52"/>
    </reaction>
    <physiologicalReaction direction="left-to-right" evidence="5">
        <dbReference type="Rhea" id="RHEA:56313"/>
    </physiologicalReaction>
</comment>
<dbReference type="OrthoDB" id="6375174at2759"/>
<feature type="non-terminal residue" evidence="9">
    <location>
        <position position="1"/>
    </location>
</feature>
<comment type="catalytic activity">
    <reaction evidence="7">
        <text>6-diphospho-1D-myo-inositol pentakisphosphate + H2O = 1D-myo-inositol hexakisphosphate + phosphate + H(+)</text>
        <dbReference type="Rhea" id="RHEA:79703"/>
        <dbReference type="ChEBI" id="CHEBI:15377"/>
        <dbReference type="ChEBI" id="CHEBI:15378"/>
        <dbReference type="ChEBI" id="CHEBI:43474"/>
        <dbReference type="ChEBI" id="CHEBI:58130"/>
        <dbReference type="ChEBI" id="CHEBI:230534"/>
        <dbReference type="EC" id="3.6.1.52"/>
    </reaction>
    <physiologicalReaction direction="left-to-right" evidence="7">
        <dbReference type="Rhea" id="RHEA:79704"/>
    </physiologicalReaction>
</comment>
<dbReference type="PROSITE" id="PS50054">
    <property type="entry name" value="TYR_PHOSPHATASE_DUAL"/>
    <property type="match status" value="1"/>
</dbReference>
<dbReference type="Proteomes" id="UP000029121">
    <property type="component" value="Unassembled WGS sequence"/>
</dbReference>
<feature type="domain" description="Tyrosine-protein phosphatase" evidence="8">
    <location>
        <begin position="91"/>
        <end position="274"/>
    </location>
</feature>
<gene>
    <name evidence="9" type="ORF">CARUB_v10009961mg</name>
</gene>
<accession>R0GM35</accession>
<evidence type="ECO:0000256" key="4">
    <source>
        <dbReference type="ARBA" id="ARBA00047342"/>
    </source>
</evidence>
<dbReference type="EMBL" id="KB870805">
    <property type="protein sequence ID" value="EOA36987.1"/>
    <property type="molecule type" value="Genomic_DNA"/>
</dbReference>
<dbReference type="AlphaFoldDB" id="R0GM35"/>
<comment type="catalytic activity">
    <reaction evidence="6">
        <text>1,5-bis(diphospho)-1D-myo-inositol 2,3,4,6-tetrakisphosphate + H2O = 1-diphospho-1D-myo-inositol 2,3,4,5,6-pentakisphosphate + phosphate + 2 H(+)</text>
        <dbReference type="Rhea" id="RHEA:79699"/>
        <dbReference type="ChEBI" id="CHEBI:15377"/>
        <dbReference type="ChEBI" id="CHEBI:15378"/>
        <dbReference type="ChEBI" id="CHEBI:43474"/>
        <dbReference type="ChEBI" id="CHEBI:74946"/>
        <dbReference type="ChEBI" id="CHEBI:77983"/>
        <dbReference type="EC" id="3.6.1.52"/>
    </reaction>
    <physiologicalReaction direction="left-to-right" evidence="6">
        <dbReference type="Rhea" id="RHEA:79700"/>
    </physiologicalReaction>
</comment>
<comment type="catalytic activity">
    <reaction evidence="4">
        <text>5-diphospho-1D-myo-inositol 1,2,3,4,6-pentakisphosphate + H2O = 1D-myo-inositol hexakisphosphate + phosphate + H(+)</text>
        <dbReference type="Rhea" id="RHEA:22384"/>
        <dbReference type="ChEBI" id="CHEBI:15377"/>
        <dbReference type="ChEBI" id="CHEBI:15378"/>
        <dbReference type="ChEBI" id="CHEBI:43474"/>
        <dbReference type="ChEBI" id="CHEBI:58130"/>
        <dbReference type="ChEBI" id="CHEBI:58628"/>
        <dbReference type="EC" id="3.6.1.52"/>
    </reaction>
    <physiologicalReaction direction="left-to-right" evidence="4">
        <dbReference type="Rhea" id="RHEA:22385"/>
    </physiologicalReaction>
</comment>
<dbReference type="PANTHER" id="PTHR31126:SF48">
    <property type="entry name" value="INOSITOL PHOSPHATASE SIW14"/>
    <property type="match status" value="1"/>
</dbReference>
<evidence type="ECO:0000313" key="10">
    <source>
        <dbReference type="Proteomes" id="UP000029121"/>
    </source>
</evidence>
<dbReference type="GO" id="GO:0052845">
    <property type="term" value="F:inositol-5-diphosphate-1,2,3,4,6-pentakisphosphate diphosphatase activity"/>
    <property type="evidence" value="ECO:0007669"/>
    <property type="project" value="UniProtKB-ARBA"/>
</dbReference>
<dbReference type="Pfam" id="PF03162">
    <property type="entry name" value="Y_phosphatase2"/>
    <property type="match status" value="1"/>
</dbReference>
<evidence type="ECO:0000313" key="9">
    <source>
        <dbReference type="EMBL" id="EOA36987.1"/>
    </source>
</evidence>
<dbReference type="InterPro" id="IPR004861">
    <property type="entry name" value="Siw14-like"/>
</dbReference>
<dbReference type="GO" id="GO:0016791">
    <property type="term" value="F:phosphatase activity"/>
    <property type="evidence" value="ECO:0007669"/>
    <property type="project" value="InterPro"/>
</dbReference>
<dbReference type="PROSITE" id="PS00383">
    <property type="entry name" value="TYR_PHOSPHATASE_1"/>
    <property type="match status" value="1"/>
</dbReference>
<keyword evidence="2" id="KW-0378">Hydrolase</keyword>
<dbReference type="STRING" id="81985.R0GM35"/>
<dbReference type="InterPro" id="IPR020422">
    <property type="entry name" value="TYR_PHOSPHATASE_DUAL_dom"/>
</dbReference>
<proteinExistence type="inferred from homology"/>
<dbReference type="InterPro" id="IPR020428">
    <property type="entry name" value="PFA-DSPs"/>
</dbReference>
<dbReference type="InterPro" id="IPR029021">
    <property type="entry name" value="Prot-tyrosine_phosphatase-like"/>
</dbReference>
<evidence type="ECO:0000256" key="3">
    <source>
        <dbReference type="ARBA" id="ARBA00044949"/>
    </source>
</evidence>
<evidence type="ECO:0000256" key="5">
    <source>
        <dbReference type="ARBA" id="ARBA00047562"/>
    </source>
</evidence>
<dbReference type="SUPFAM" id="SSF52799">
    <property type="entry name" value="(Phosphotyrosine protein) phosphatases II"/>
    <property type="match status" value="1"/>
</dbReference>
<protein>
    <recommendedName>
        <fullName evidence="1">diphosphoinositol-polyphosphate diphosphatase</fullName>
        <ecNumber evidence="1">3.6.1.52</ecNumber>
    </recommendedName>
</protein>